<dbReference type="Gramene" id="LPERR05G06270.1">
    <property type="protein sequence ID" value="LPERR05G06270.1"/>
    <property type="gene ID" value="LPERR05G06270"/>
</dbReference>
<evidence type="ECO:0000313" key="2">
    <source>
        <dbReference type="EnsemblPlants" id="LPERR05G06270.1"/>
    </source>
</evidence>
<evidence type="ECO:0000313" key="3">
    <source>
        <dbReference type="Proteomes" id="UP000032180"/>
    </source>
</evidence>
<evidence type="ECO:0000256" key="1">
    <source>
        <dbReference type="SAM" id="MobiDB-lite"/>
    </source>
</evidence>
<dbReference type="EnsemblPlants" id="LPERR05G06270.1">
    <property type="protein sequence ID" value="LPERR05G06270.1"/>
    <property type="gene ID" value="LPERR05G06270"/>
</dbReference>
<feature type="region of interest" description="Disordered" evidence="1">
    <location>
        <begin position="31"/>
        <end position="52"/>
    </location>
</feature>
<reference evidence="2" key="3">
    <citation type="submission" date="2015-04" db="UniProtKB">
        <authorList>
            <consortium name="EnsemblPlants"/>
        </authorList>
    </citation>
    <scope>IDENTIFICATION</scope>
</reference>
<protein>
    <submittedName>
        <fullName evidence="2">Uncharacterized protein</fullName>
    </submittedName>
</protein>
<name>A0A0D9WE04_9ORYZ</name>
<reference evidence="3" key="2">
    <citation type="submission" date="2013-12" db="EMBL/GenBank/DDBJ databases">
        <authorList>
            <person name="Yu Y."/>
            <person name="Lee S."/>
            <person name="de Baynast K."/>
            <person name="Wissotski M."/>
            <person name="Liu L."/>
            <person name="Talag J."/>
            <person name="Goicoechea J."/>
            <person name="Angelova A."/>
            <person name="Jetty R."/>
            <person name="Kudrna D."/>
            <person name="Golser W."/>
            <person name="Rivera L."/>
            <person name="Zhang J."/>
            <person name="Wing R."/>
        </authorList>
    </citation>
    <scope>NUCLEOTIDE SEQUENCE</scope>
</reference>
<proteinExistence type="predicted"/>
<feature type="compositionally biased region" description="Basic and acidic residues" evidence="1">
    <location>
        <begin position="162"/>
        <end position="174"/>
    </location>
</feature>
<organism evidence="2 3">
    <name type="scientific">Leersia perrieri</name>
    <dbReference type="NCBI Taxonomy" id="77586"/>
    <lineage>
        <taxon>Eukaryota</taxon>
        <taxon>Viridiplantae</taxon>
        <taxon>Streptophyta</taxon>
        <taxon>Embryophyta</taxon>
        <taxon>Tracheophyta</taxon>
        <taxon>Spermatophyta</taxon>
        <taxon>Magnoliopsida</taxon>
        <taxon>Liliopsida</taxon>
        <taxon>Poales</taxon>
        <taxon>Poaceae</taxon>
        <taxon>BOP clade</taxon>
        <taxon>Oryzoideae</taxon>
        <taxon>Oryzeae</taxon>
        <taxon>Oryzinae</taxon>
        <taxon>Leersia</taxon>
    </lineage>
</organism>
<feature type="region of interest" description="Disordered" evidence="1">
    <location>
        <begin position="99"/>
        <end position="186"/>
    </location>
</feature>
<accession>A0A0D9WE04</accession>
<dbReference type="Proteomes" id="UP000032180">
    <property type="component" value="Chromosome 5"/>
</dbReference>
<sequence length="203" mass="21609">MATDGGDGTEIVLVVDDADQDEATSSSFFDLDLTLSGSGDHPSATSDGEEEKVDVEVDSAGGEEAAINVETSSDEESCRGVVVAPAARLRGLLLRKLRKPKAAGKPCTVGDSAVSPSRFVATPRPDGDERRRRRAVPSPREAARKYMSKITANLARRGQPGVRDRSSPPRRSRDGSPAQHLQDGIESAIAHCKLSMGEATRRQ</sequence>
<dbReference type="HOGENOM" id="CLU_104379_0_0_1"/>
<keyword evidence="3" id="KW-1185">Reference proteome</keyword>
<dbReference type="AlphaFoldDB" id="A0A0D9WE04"/>
<reference evidence="2 3" key="1">
    <citation type="submission" date="2012-08" db="EMBL/GenBank/DDBJ databases">
        <title>Oryza genome evolution.</title>
        <authorList>
            <person name="Wing R.A."/>
        </authorList>
    </citation>
    <scope>NUCLEOTIDE SEQUENCE</scope>
</reference>